<proteinExistence type="predicted"/>
<keyword evidence="3" id="KW-1185">Reference proteome</keyword>
<evidence type="ECO:0000313" key="3">
    <source>
        <dbReference type="Proteomes" id="UP000315295"/>
    </source>
</evidence>
<dbReference type="GO" id="GO:0019843">
    <property type="term" value="F:rRNA binding"/>
    <property type="evidence" value="ECO:0007669"/>
    <property type="project" value="InterPro"/>
</dbReference>
<accession>A0A540ND58</accession>
<comment type="caution">
    <text evidence="2">The sequence shown here is derived from an EMBL/GenBank/DDBJ whole genome shotgun (WGS) entry which is preliminary data.</text>
</comment>
<reference evidence="2 3" key="1">
    <citation type="journal article" date="2019" name="G3 (Bethesda)">
        <title>Sequencing of a Wild Apple (Malus baccata) Genome Unravels the Differences Between Cultivated and Wild Apple Species Regarding Disease Resistance and Cold Tolerance.</title>
        <authorList>
            <person name="Chen X."/>
        </authorList>
    </citation>
    <scope>NUCLEOTIDE SEQUENCE [LARGE SCALE GENOMIC DNA]</scope>
    <source>
        <strain evidence="3">cv. Shandingzi</strain>
        <tissue evidence="2">Leaves</tissue>
    </source>
</reference>
<evidence type="ECO:0000256" key="1">
    <source>
        <dbReference type="SAM" id="MobiDB-lite"/>
    </source>
</evidence>
<protein>
    <submittedName>
        <fullName evidence="2">Uncharacterized protein</fullName>
    </submittedName>
</protein>
<sequence>MTHDHHFIGFGRLISHPSRTCWQFLLPPSTPSHKQRRSRNISEGPSKFAVAAASSRGAPAAAKEKEKKLEHEEVPLYDCTLPLKPHVRKESLMDLAARVSEQVYRKKGVITDMKSFGAVQLGYGTKELDGM</sequence>
<name>A0A540ND58_MALBA</name>
<dbReference type="GO" id="GO:0003735">
    <property type="term" value="F:structural constituent of ribosome"/>
    <property type="evidence" value="ECO:0007669"/>
    <property type="project" value="InterPro"/>
</dbReference>
<evidence type="ECO:0000313" key="2">
    <source>
        <dbReference type="EMBL" id="TQE08533.1"/>
    </source>
</evidence>
<dbReference type="SUPFAM" id="SSF54995">
    <property type="entry name" value="Ribosomal protein S6"/>
    <property type="match status" value="1"/>
</dbReference>
<feature type="compositionally biased region" description="Low complexity" evidence="1">
    <location>
        <begin position="49"/>
        <end position="61"/>
    </location>
</feature>
<dbReference type="Proteomes" id="UP000315295">
    <property type="component" value="Unassembled WGS sequence"/>
</dbReference>
<feature type="region of interest" description="Disordered" evidence="1">
    <location>
        <begin position="27"/>
        <end position="69"/>
    </location>
</feature>
<dbReference type="AlphaFoldDB" id="A0A540ND58"/>
<dbReference type="STRING" id="106549.A0A540ND58"/>
<gene>
    <name evidence="2" type="ORF">C1H46_005839</name>
</gene>
<dbReference type="GO" id="GO:0006412">
    <property type="term" value="P:translation"/>
    <property type="evidence" value="ECO:0007669"/>
    <property type="project" value="InterPro"/>
</dbReference>
<dbReference type="GO" id="GO:0005840">
    <property type="term" value="C:ribosome"/>
    <property type="evidence" value="ECO:0007669"/>
    <property type="project" value="InterPro"/>
</dbReference>
<organism evidence="2 3">
    <name type="scientific">Malus baccata</name>
    <name type="common">Siberian crab apple</name>
    <name type="synonym">Pyrus baccata</name>
    <dbReference type="NCBI Taxonomy" id="106549"/>
    <lineage>
        <taxon>Eukaryota</taxon>
        <taxon>Viridiplantae</taxon>
        <taxon>Streptophyta</taxon>
        <taxon>Embryophyta</taxon>
        <taxon>Tracheophyta</taxon>
        <taxon>Spermatophyta</taxon>
        <taxon>Magnoliopsida</taxon>
        <taxon>eudicotyledons</taxon>
        <taxon>Gunneridae</taxon>
        <taxon>Pentapetalae</taxon>
        <taxon>rosids</taxon>
        <taxon>fabids</taxon>
        <taxon>Rosales</taxon>
        <taxon>Rosaceae</taxon>
        <taxon>Amygdaloideae</taxon>
        <taxon>Maleae</taxon>
        <taxon>Malus</taxon>
    </lineage>
</organism>
<dbReference type="EMBL" id="VIEB01000070">
    <property type="protein sequence ID" value="TQE08533.1"/>
    <property type="molecule type" value="Genomic_DNA"/>
</dbReference>
<dbReference type="InterPro" id="IPR035980">
    <property type="entry name" value="Ribosomal_bS6_sf"/>
</dbReference>